<dbReference type="Proteomes" id="UP000398389">
    <property type="component" value="Unassembled WGS sequence"/>
</dbReference>
<dbReference type="GO" id="GO:0005739">
    <property type="term" value="C:mitochondrion"/>
    <property type="evidence" value="ECO:0007669"/>
    <property type="project" value="InterPro"/>
</dbReference>
<dbReference type="OrthoDB" id="3821113at2759"/>
<dbReference type="InterPro" id="IPR034595">
    <property type="entry name" value="NDUFAF8"/>
</dbReference>
<name>A0A5E8B4Q1_9ASCO</name>
<keyword evidence="2" id="KW-1185">Reference proteome</keyword>
<dbReference type="PROSITE" id="PS51808">
    <property type="entry name" value="CHCH"/>
    <property type="match status" value="1"/>
</dbReference>
<reference evidence="1 2" key="1">
    <citation type="submission" date="2019-09" db="EMBL/GenBank/DDBJ databases">
        <authorList>
            <person name="Brejova B."/>
        </authorList>
    </citation>
    <scope>NUCLEOTIDE SEQUENCE [LARGE SCALE GENOMIC DNA]</scope>
</reference>
<dbReference type="PANTHER" id="PTHR34561:SF1">
    <property type="entry name" value="NADH DEHYDROGENASE [UBIQUINONE] 1 ALPHA SUBCOMPLEX ASSEMBLY FACTOR 8"/>
    <property type="match status" value="1"/>
</dbReference>
<dbReference type="EMBL" id="CABVLU010000001">
    <property type="protein sequence ID" value="VVT46264.1"/>
    <property type="molecule type" value="Genomic_DNA"/>
</dbReference>
<evidence type="ECO:0008006" key="3">
    <source>
        <dbReference type="Google" id="ProtNLM"/>
    </source>
</evidence>
<dbReference type="GO" id="GO:0032981">
    <property type="term" value="P:mitochondrial respiratory chain complex I assembly"/>
    <property type="evidence" value="ECO:0007669"/>
    <property type="project" value="InterPro"/>
</dbReference>
<sequence>MSIPNKAGKSSVVRPLKRFSTAVGECAPVGKVYGDCILANYQTVSKNMCLAEFMKLKECVQSKLGKKW</sequence>
<dbReference type="PANTHER" id="PTHR34561">
    <property type="entry name" value="NADH DEHYDROGENASE [UBIQUINONE] 1 ALPHA SUBCOMPLEX ASSEMBLY FACTOR 8"/>
    <property type="match status" value="1"/>
</dbReference>
<dbReference type="RefSeq" id="XP_031851741.1">
    <property type="nucleotide sequence ID" value="XM_031995850.1"/>
</dbReference>
<accession>A0A5E8B4Q1</accession>
<proteinExistence type="predicted"/>
<gene>
    <name evidence="1" type="ORF">SAPINGB_P001127</name>
</gene>
<dbReference type="GeneID" id="43579950"/>
<evidence type="ECO:0000313" key="2">
    <source>
        <dbReference type="Proteomes" id="UP000398389"/>
    </source>
</evidence>
<protein>
    <recommendedName>
        <fullName evidence="3">IMS import disulfide relay-system CHCH-CHCH-like Cx9C domain-containing protein</fullName>
    </recommendedName>
</protein>
<dbReference type="AlphaFoldDB" id="A0A5E8B4Q1"/>
<evidence type="ECO:0000313" key="1">
    <source>
        <dbReference type="EMBL" id="VVT46264.1"/>
    </source>
</evidence>
<organism evidence="1 2">
    <name type="scientific">Magnusiomyces paraingens</name>
    <dbReference type="NCBI Taxonomy" id="2606893"/>
    <lineage>
        <taxon>Eukaryota</taxon>
        <taxon>Fungi</taxon>
        <taxon>Dikarya</taxon>
        <taxon>Ascomycota</taxon>
        <taxon>Saccharomycotina</taxon>
        <taxon>Dipodascomycetes</taxon>
        <taxon>Dipodascales</taxon>
        <taxon>Dipodascaceae</taxon>
        <taxon>Magnusiomyces</taxon>
    </lineage>
</organism>